<feature type="region of interest" description="Disordered" evidence="1">
    <location>
        <begin position="115"/>
        <end position="137"/>
    </location>
</feature>
<evidence type="ECO:0000256" key="1">
    <source>
        <dbReference type="SAM" id="MobiDB-lite"/>
    </source>
</evidence>
<proteinExistence type="predicted"/>
<feature type="compositionally biased region" description="Basic and acidic residues" evidence="1">
    <location>
        <begin position="49"/>
        <end position="63"/>
    </location>
</feature>
<comment type="caution">
    <text evidence="2">The sequence shown here is derived from an EMBL/GenBank/DDBJ whole genome shotgun (WGS) entry which is preliminary data.</text>
</comment>
<feature type="region of interest" description="Disordered" evidence="1">
    <location>
        <begin position="40"/>
        <end position="98"/>
    </location>
</feature>
<gene>
    <name evidence="2" type="ORF">FQN60_011018</name>
</gene>
<evidence type="ECO:0000313" key="3">
    <source>
        <dbReference type="Proteomes" id="UP000327493"/>
    </source>
</evidence>
<accession>A0A5J5DQI4</accession>
<name>A0A5J5DQI4_9PERO</name>
<dbReference type="Proteomes" id="UP000327493">
    <property type="component" value="Chromosome 1"/>
</dbReference>
<reference evidence="2 3" key="1">
    <citation type="submission" date="2019-08" db="EMBL/GenBank/DDBJ databases">
        <title>A chromosome-level genome assembly, high-density linkage maps, and genome scans reveal the genomic architecture of hybrid incompatibilities underlying speciation via character displacement in darters (Percidae: Etheostominae).</title>
        <authorList>
            <person name="Moran R.L."/>
            <person name="Catchen J.M."/>
            <person name="Fuller R.C."/>
        </authorList>
    </citation>
    <scope>NUCLEOTIDE SEQUENCE [LARGE SCALE GENOMIC DNA]</scope>
    <source>
        <strain evidence="2">EspeVRDwgs_2016</strain>
        <tissue evidence="2">Muscle</tissue>
    </source>
</reference>
<dbReference type="AlphaFoldDB" id="A0A5J5DQI4"/>
<sequence>MQLVKMSQATCRRAPVCSGSASSTLPRWQYSWVYTAAVNRAGPSPPAEGRQRGEADWSLEVRRGRQAPAAASSPSSPATRLKRRSPLQHPRWLPPFLLGDINTLPRIVRTATLRSTAASESNKTAHSDEKIARVPVT</sequence>
<organism evidence="2 3">
    <name type="scientific">Etheostoma spectabile</name>
    <name type="common">orangethroat darter</name>
    <dbReference type="NCBI Taxonomy" id="54343"/>
    <lineage>
        <taxon>Eukaryota</taxon>
        <taxon>Metazoa</taxon>
        <taxon>Chordata</taxon>
        <taxon>Craniata</taxon>
        <taxon>Vertebrata</taxon>
        <taxon>Euteleostomi</taxon>
        <taxon>Actinopterygii</taxon>
        <taxon>Neopterygii</taxon>
        <taxon>Teleostei</taxon>
        <taxon>Neoteleostei</taxon>
        <taxon>Acanthomorphata</taxon>
        <taxon>Eupercaria</taxon>
        <taxon>Perciformes</taxon>
        <taxon>Percoidei</taxon>
        <taxon>Percidae</taxon>
        <taxon>Etheostomatinae</taxon>
        <taxon>Etheostoma</taxon>
    </lineage>
</organism>
<dbReference type="EMBL" id="VOFY01000001">
    <property type="protein sequence ID" value="KAA8595727.1"/>
    <property type="molecule type" value="Genomic_DNA"/>
</dbReference>
<feature type="compositionally biased region" description="Low complexity" evidence="1">
    <location>
        <begin position="67"/>
        <end position="78"/>
    </location>
</feature>
<evidence type="ECO:0000313" key="2">
    <source>
        <dbReference type="EMBL" id="KAA8595727.1"/>
    </source>
</evidence>
<feature type="compositionally biased region" description="Basic and acidic residues" evidence="1">
    <location>
        <begin position="123"/>
        <end position="137"/>
    </location>
</feature>
<keyword evidence="3" id="KW-1185">Reference proteome</keyword>
<protein>
    <submittedName>
        <fullName evidence="2">Uncharacterized protein</fullName>
    </submittedName>
</protein>